<evidence type="ECO:0000313" key="2">
    <source>
        <dbReference type="Proteomes" id="UP000003254"/>
    </source>
</evidence>
<proteinExistence type="predicted"/>
<dbReference type="EMBL" id="ABOU02000028">
    <property type="protein sequence ID" value="EDY33279.1"/>
    <property type="molecule type" value="Genomic_DNA"/>
</dbReference>
<dbReference type="AlphaFoldDB" id="B5CNJ8"/>
<gene>
    <name evidence="1" type="ORF">RUMLAC_01034</name>
</gene>
<sequence>MNKKHLAFLGVPDYSVTTPIQKEILDSETGLLLLIKAAIQEKIAM</sequence>
<reference evidence="1 2" key="2">
    <citation type="submission" date="2008-08" db="EMBL/GenBank/DDBJ databases">
        <authorList>
            <person name="Fulton L."/>
            <person name="Clifton S."/>
            <person name="Fulton B."/>
            <person name="Xu J."/>
            <person name="Minx P."/>
            <person name="Pepin K.H."/>
            <person name="Johnson M."/>
            <person name="Bhonagiri V."/>
            <person name="Nash W.E."/>
            <person name="Mardis E.R."/>
            <person name="Wilson R.K."/>
        </authorList>
    </citation>
    <scope>NUCLEOTIDE SEQUENCE [LARGE SCALE GENOMIC DNA]</scope>
    <source>
        <strain evidence="1 2">ATCC 29176</strain>
    </source>
</reference>
<organism evidence="1 2">
    <name type="scientific">[Ruminococcus] lactaris ATCC 29176</name>
    <dbReference type="NCBI Taxonomy" id="471875"/>
    <lineage>
        <taxon>Bacteria</taxon>
        <taxon>Bacillati</taxon>
        <taxon>Bacillota</taxon>
        <taxon>Clostridia</taxon>
        <taxon>Lachnospirales</taxon>
        <taxon>Lachnospiraceae</taxon>
        <taxon>Mediterraneibacter</taxon>
    </lineage>
</organism>
<name>B5CNJ8_9FIRM</name>
<comment type="caution">
    <text evidence="1">The sequence shown here is derived from an EMBL/GenBank/DDBJ whole genome shotgun (WGS) entry which is preliminary data.</text>
</comment>
<accession>B5CNJ8</accession>
<evidence type="ECO:0000313" key="1">
    <source>
        <dbReference type="EMBL" id="EDY33279.1"/>
    </source>
</evidence>
<keyword evidence="2" id="KW-1185">Reference proteome</keyword>
<protein>
    <submittedName>
        <fullName evidence="1">Uncharacterized protein</fullName>
    </submittedName>
</protein>
<dbReference type="Proteomes" id="UP000003254">
    <property type="component" value="Unassembled WGS sequence"/>
</dbReference>
<dbReference type="HOGENOM" id="CLU_3204887_0_0_9"/>
<reference evidence="1 2" key="1">
    <citation type="submission" date="2008-08" db="EMBL/GenBank/DDBJ databases">
        <title>Draft genome sequence of Ruminococcus lactaris ATCC 29176.</title>
        <authorList>
            <person name="Sudarsanam P."/>
            <person name="Ley R."/>
            <person name="Guruge J."/>
            <person name="Turnbaugh P.J."/>
            <person name="Mahowald M."/>
            <person name="Liep D."/>
            <person name="Gordon J."/>
        </authorList>
    </citation>
    <scope>NUCLEOTIDE SEQUENCE [LARGE SCALE GENOMIC DNA]</scope>
    <source>
        <strain evidence="1 2">ATCC 29176</strain>
    </source>
</reference>